<evidence type="ECO:0000313" key="2">
    <source>
        <dbReference type="EMBL" id="QDU02133.1"/>
    </source>
</evidence>
<keyword evidence="1" id="KW-0472">Membrane</keyword>
<dbReference type="EMBL" id="CP036347">
    <property type="protein sequence ID" value="QDU02133.1"/>
    <property type="molecule type" value="Genomic_DNA"/>
</dbReference>
<gene>
    <name evidence="2" type="ORF">V6x_18340</name>
</gene>
<dbReference type="Proteomes" id="UP000320722">
    <property type="component" value="Chromosome"/>
</dbReference>
<proteinExistence type="predicted"/>
<protein>
    <recommendedName>
        <fullName evidence="4">Signal peptide prediction</fullName>
    </recommendedName>
</protein>
<accession>A0A517WA46</accession>
<evidence type="ECO:0000313" key="3">
    <source>
        <dbReference type="Proteomes" id="UP000320722"/>
    </source>
</evidence>
<organism evidence="2 3">
    <name type="scientific">Gimesia chilikensis</name>
    <dbReference type="NCBI Taxonomy" id="2605989"/>
    <lineage>
        <taxon>Bacteria</taxon>
        <taxon>Pseudomonadati</taxon>
        <taxon>Planctomycetota</taxon>
        <taxon>Planctomycetia</taxon>
        <taxon>Planctomycetales</taxon>
        <taxon>Planctomycetaceae</taxon>
        <taxon>Gimesia</taxon>
    </lineage>
</organism>
<name>A0A517WA46_9PLAN</name>
<reference evidence="2 3" key="1">
    <citation type="submission" date="2019-02" db="EMBL/GenBank/DDBJ databases">
        <title>Deep-cultivation of Planctomycetes and their phenomic and genomic characterization uncovers novel biology.</title>
        <authorList>
            <person name="Wiegand S."/>
            <person name="Jogler M."/>
            <person name="Boedeker C."/>
            <person name="Pinto D."/>
            <person name="Vollmers J."/>
            <person name="Rivas-Marin E."/>
            <person name="Kohn T."/>
            <person name="Peeters S.H."/>
            <person name="Heuer A."/>
            <person name="Rast P."/>
            <person name="Oberbeckmann S."/>
            <person name="Bunk B."/>
            <person name="Jeske O."/>
            <person name="Meyerdierks A."/>
            <person name="Storesund J.E."/>
            <person name="Kallscheuer N."/>
            <person name="Luecker S."/>
            <person name="Lage O.M."/>
            <person name="Pohl T."/>
            <person name="Merkel B.J."/>
            <person name="Hornburger P."/>
            <person name="Mueller R.-W."/>
            <person name="Bruemmer F."/>
            <person name="Labrenz M."/>
            <person name="Spormann A.M."/>
            <person name="Op den Camp H."/>
            <person name="Overmann J."/>
            <person name="Amann R."/>
            <person name="Jetten M.S.M."/>
            <person name="Mascher T."/>
            <person name="Medema M.H."/>
            <person name="Devos D.P."/>
            <person name="Kaster A.-K."/>
            <person name="Ovreas L."/>
            <person name="Rohde M."/>
            <person name="Galperin M.Y."/>
            <person name="Jogler C."/>
        </authorList>
    </citation>
    <scope>NUCLEOTIDE SEQUENCE [LARGE SCALE GENOMIC DNA]</scope>
    <source>
        <strain evidence="2 3">V6</strain>
    </source>
</reference>
<evidence type="ECO:0000256" key="1">
    <source>
        <dbReference type="SAM" id="Phobius"/>
    </source>
</evidence>
<sequence>MTILTRVNQSFPTFMQTGKMDPVGNSFLILLKAWMPLMERFLFLLRVLWALPNTLLGLAIGGVGLCFGGRARVRGPAIEFYDGGVKWLIQRLPHGQFTLALTLGHTILGQTDASLDISRIHEAVHVRQYERWGPFMLPAYFLSSVYMWLTGRRFYRDNPFEREAYDADGGEQDA</sequence>
<evidence type="ECO:0008006" key="4">
    <source>
        <dbReference type="Google" id="ProtNLM"/>
    </source>
</evidence>
<dbReference type="AlphaFoldDB" id="A0A517WA46"/>
<keyword evidence="1" id="KW-0812">Transmembrane</keyword>
<keyword evidence="1" id="KW-1133">Transmembrane helix</keyword>
<feature type="transmembrane region" description="Helical" evidence="1">
    <location>
        <begin position="41"/>
        <end position="67"/>
    </location>
</feature>